<reference evidence="1 2" key="1">
    <citation type="submission" date="2018-11" db="EMBL/GenBank/DDBJ databases">
        <authorList>
            <person name="Teng T."/>
        </authorList>
    </citation>
    <scope>NUCLEOTIDE SEQUENCE [LARGE SCALE GENOMIC DNA]</scope>
</reference>
<protein>
    <submittedName>
        <fullName evidence="1">Uncharacterized protein</fullName>
    </submittedName>
</protein>
<dbReference type="Proteomes" id="UP000289169">
    <property type="component" value="Segment"/>
</dbReference>
<evidence type="ECO:0000313" key="2">
    <source>
        <dbReference type="Proteomes" id="UP000289169"/>
    </source>
</evidence>
<proteinExistence type="predicted"/>
<name>A0A410T5T5_9CAUD</name>
<accession>A0A410T5T5</accession>
<gene>
    <name evidence="1" type="ORF">Henu6_gp183</name>
</gene>
<evidence type="ECO:0000313" key="1">
    <source>
        <dbReference type="EMBL" id="QAU03986.1"/>
    </source>
</evidence>
<sequence>MQSTLKFVQKLHLRIKMSELPIIDLKHTNYYWVEGERVQFRAEVEMDSFFKVPVAKFIWPDKTIKTVKSRPFTGELVFSDELPFRVEYSSGVWRANIRISI</sequence>
<dbReference type="EMBL" id="MK240351">
    <property type="protein sequence ID" value="QAU03986.1"/>
    <property type="molecule type" value="Genomic_DNA"/>
</dbReference>
<organism evidence="1 2">
    <name type="scientific">Acinetobacter phage Henu6</name>
    <dbReference type="NCBI Taxonomy" id="2500136"/>
    <lineage>
        <taxon>Viruses</taxon>
        <taxon>Duplodnaviria</taxon>
        <taxon>Heunggongvirae</taxon>
        <taxon>Uroviricota</taxon>
        <taxon>Caudoviricetes</taxon>
        <taxon>Pantevenvirales</taxon>
        <taxon>Straboviridae</taxon>
        <taxon>Twarogvirinae</taxon>
        <taxon>Zedzedvirus</taxon>
        <taxon>Zedzedvirus zz1</taxon>
    </lineage>
</organism>